<proteinExistence type="predicted"/>
<accession>A0A0U5AYA4</accession>
<dbReference type="Proteomes" id="UP000217696">
    <property type="component" value="Chromosome"/>
</dbReference>
<evidence type="ECO:0000313" key="2">
    <source>
        <dbReference type="Proteomes" id="UP000217696"/>
    </source>
</evidence>
<evidence type="ECO:0000313" key="1">
    <source>
        <dbReference type="EMBL" id="BAU27234.1"/>
    </source>
</evidence>
<gene>
    <name evidence="1" type="ORF">CB4_01403</name>
</gene>
<dbReference type="RefSeq" id="WP_258365653.1">
    <property type="nucleotide sequence ID" value="NZ_AP017312.1"/>
</dbReference>
<name>A0A0U5AYA4_9BACL</name>
<reference evidence="1 2" key="1">
    <citation type="submission" date="2015-12" db="EMBL/GenBank/DDBJ databases">
        <title>Genome sequence of Aneurinibacillus soli.</title>
        <authorList>
            <person name="Lee J.S."/>
            <person name="Lee K.C."/>
            <person name="Kim K.K."/>
            <person name="Lee B.W."/>
        </authorList>
    </citation>
    <scope>NUCLEOTIDE SEQUENCE [LARGE SCALE GENOMIC DNA]</scope>
    <source>
        <strain evidence="1 2">CB4</strain>
    </source>
</reference>
<dbReference type="KEGG" id="asoc:CB4_01403"/>
<keyword evidence="2" id="KW-1185">Reference proteome</keyword>
<dbReference type="EMBL" id="AP017312">
    <property type="protein sequence ID" value="BAU27234.1"/>
    <property type="molecule type" value="Genomic_DNA"/>
</dbReference>
<organism evidence="1 2">
    <name type="scientific">Aneurinibacillus soli</name>
    <dbReference type="NCBI Taxonomy" id="1500254"/>
    <lineage>
        <taxon>Bacteria</taxon>
        <taxon>Bacillati</taxon>
        <taxon>Bacillota</taxon>
        <taxon>Bacilli</taxon>
        <taxon>Bacillales</taxon>
        <taxon>Paenibacillaceae</taxon>
        <taxon>Aneurinibacillus group</taxon>
        <taxon>Aneurinibacillus</taxon>
    </lineage>
</organism>
<dbReference type="AlphaFoldDB" id="A0A0U5AYA4"/>
<protein>
    <submittedName>
        <fullName evidence="1">Uncharacterized protein</fullName>
    </submittedName>
</protein>
<sequence>MSPRRRPVRRTRVVILHEGQSVRFLCNGRRIIVRCRRRRLF</sequence>